<dbReference type="STRING" id="666685.R2APBS1_3076"/>
<evidence type="ECO:0000256" key="6">
    <source>
        <dbReference type="ARBA" id="ARBA00022962"/>
    </source>
</evidence>
<dbReference type="OrthoDB" id="9763290at2"/>
<dbReference type="RefSeq" id="WP_015448568.1">
    <property type="nucleotide sequence ID" value="NC_020541.1"/>
</dbReference>
<dbReference type="GO" id="GO:0006529">
    <property type="term" value="P:asparagine biosynthetic process"/>
    <property type="evidence" value="ECO:0007669"/>
    <property type="project" value="UniProtKB-KW"/>
</dbReference>
<dbReference type="EC" id="6.3.5.4" evidence="3"/>
<evidence type="ECO:0000256" key="5">
    <source>
        <dbReference type="ARBA" id="ARBA00022840"/>
    </source>
</evidence>
<dbReference type="Proteomes" id="UP000011859">
    <property type="component" value="Chromosome"/>
</dbReference>
<dbReference type="GO" id="GO:0005829">
    <property type="term" value="C:cytosol"/>
    <property type="evidence" value="ECO:0007669"/>
    <property type="project" value="TreeGrafter"/>
</dbReference>
<dbReference type="EMBL" id="CP003470">
    <property type="protein sequence ID" value="AGG90148.1"/>
    <property type="molecule type" value="Genomic_DNA"/>
</dbReference>
<dbReference type="CDD" id="cd01991">
    <property type="entry name" value="Asn_synthase_B_C"/>
    <property type="match status" value="1"/>
</dbReference>
<evidence type="ECO:0000313" key="12">
    <source>
        <dbReference type="EMBL" id="AGG90148.1"/>
    </source>
</evidence>
<dbReference type="NCBIfam" id="TIGR01536">
    <property type="entry name" value="asn_synth_AEB"/>
    <property type="match status" value="1"/>
</dbReference>
<proteinExistence type="inferred from homology"/>
<comment type="catalytic activity">
    <reaction evidence="7">
        <text>L-aspartate + L-glutamine + ATP + H2O = L-asparagine + L-glutamate + AMP + diphosphate + H(+)</text>
        <dbReference type="Rhea" id="RHEA:12228"/>
        <dbReference type="ChEBI" id="CHEBI:15377"/>
        <dbReference type="ChEBI" id="CHEBI:15378"/>
        <dbReference type="ChEBI" id="CHEBI:29985"/>
        <dbReference type="ChEBI" id="CHEBI:29991"/>
        <dbReference type="ChEBI" id="CHEBI:30616"/>
        <dbReference type="ChEBI" id="CHEBI:33019"/>
        <dbReference type="ChEBI" id="CHEBI:58048"/>
        <dbReference type="ChEBI" id="CHEBI:58359"/>
        <dbReference type="ChEBI" id="CHEBI:456215"/>
        <dbReference type="EC" id="6.3.5.4"/>
    </reaction>
</comment>
<feature type="binding site" evidence="9">
    <location>
        <position position="290"/>
    </location>
    <ligand>
        <name>ATP</name>
        <dbReference type="ChEBI" id="CHEBI:30616"/>
    </ligand>
</feature>
<dbReference type="InterPro" id="IPR006426">
    <property type="entry name" value="Asn_synth_AEB"/>
</dbReference>
<evidence type="ECO:0000313" key="13">
    <source>
        <dbReference type="Proteomes" id="UP000011859"/>
    </source>
</evidence>
<dbReference type="InterPro" id="IPR029055">
    <property type="entry name" value="Ntn_hydrolases_N"/>
</dbReference>
<dbReference type="SUPFAM" id="SSF56235">
    <property type="entry name" value="N-terminal nucleophile aminohydrolases (Ntn hydrolases)"/>
    <property type="match status" value="1"/>
</dbReference>
<keyword evidence="5 9" id="KW-0067">ATP-binding</keyword>
<dbReference type="InterPro" id="IPR001962">
    <property type="entry name" value="Asn_synthase"/>
</dbReference>
<dbReference type="CDD" id="cd00712">
    <property type="entry name" value="AsnB"/>
    <property type="match status" value="1"/>
</dbReference>
<name>M4NKE3_9GAMM</name>
<feature type="binding site" evidence="9">
    <location>
        <begin position="362"/>
        <end position="363"/>
    </location>
    <ligand>
        <name>ATP</name>
        <dbReference type="ChEBI" id="CHEBI:30616"/>
    </ligand>
</feature>
<sequence>MCGLAGIVSSRHVDVDERALLAMRDAQLHRGPDEAGLYLGKGVGLGHRRLSIIDLGHGQQPMVDEAAGLALIYNGELYNFPSLKAELEARGVVFRSRCDTEVLLRAWQQWGEACLTRLVGMFAFAVWDMRTQRIYLARDQLGIKPLYYGFTRSGELVFASELKGLLVHPGVERRLDPQALEDYLALGYVPDPRSIYRGIFKLPPGHWLSWHAGEPEPVPRQYWDVPFKVAADMTADEAAAQLHGLLDRAVAGQMIADVPLGAFLSGGVDSSAVVASMSRASQQPVRTCSIGFDHGGFDESAYARRVAEHLHTQHFEQRVSADDYDLLDTLAAVYDEPFSDSSALPTYRVCGLARTQVTVALSGDGGDENFAGYRRYRLHAWESGLRARLPLALRKPLFGVLGSLYPKADWAPRPLRAKTTLQALGRDDVEAYFHTVSTTSAALRQQLYSAGFKRELQGYNALAVFRAHARRAPTDHPLLLAQYLDFKTWLPGDILTKVDRASMAHSLEVRVPLLDHRLVEWASSLPPGLKLRGGTAKYILKKTLEPDLPNDVLYRSKMGFRVPVAAWLRGPLARRARDALLAGAVAECGYFEPAVLDRLLQQHAAGRRDHSATLWSLLMLDAFLRRMQQPAAAAISAGPARRVVAAGAQP</sequence>
<dbReference type="InterPro" id="IPR017932">
    <property type="entry name" value="GATase_2_dom"/>
</dbReference>
<dbReference type="Pfam" id="PF00733">
    <property type="entry name" value="Asn_synthase"/>
    <property type="match status" value="1"/>
</dbReference>
<dbReference type="PANTHER" id="PTHR43284">
    <property type="entry name" value="ASPARAGINE SYNTHETASE (GLUTAMINE-HYDROLYZING)"/>
    <property type="match status" value="1"/>
</dbReference>
<dbReference type="PROSITE" id="PS51278">
    <property type="entry name" value="GATASE_TYPE_2"/>
    <property type="match status" value="1"/>
</dbReference>
<dbReference type="PIRSF" id="PIRSF001589">
    <property type="entry name" value="Asn_synthetase_glu-h"/>
    <property type="match status" value="1"/>
</dbReference>
<evidence type="ECO:0000256" key="7">
    <source>
        <dbReference type="ARBA" id="ARBA00048741"/>
    </source>
</evidence>
<keyword evidence="6 8" id="KW-0315">Glutamine amidotransferase</keyword>
<evidence type="ECO:0000256" key="1">
    <source>
        <dbReference type="ARBA" id="ARBA00005187"/>
    </source>
</evidence>
<dbReference type="AlphaFoldDB" id="M4NKE3"/>
<dbReference type="HOGENOM" id="CLU_014658_3_1_6"/>
<dbReference type="Gene3D" id="3.60.20.10">
    <property type="entry name" value="Glutamine Phosphoribosylpyrophosphate, subunit 1, domain 1"/>
    <property type="match status" value="1"/>
</dbReference>
<protein>
    <recommendedName>
        <fullName evidence="3">asparagine synthase (glutamine-hydrolyzing)</fullName>
        <ecNumber evidence="3">6.3.5.4</ecNumber>
    </recommendedName>
</protein>
<dbReference type="Gene3D" id="3.40.50.620">
    <property type="entry name" value="HUPs"/>
    <property type="match status" value="1"/>
</dbReference>
<evidence type="ECO:0000256" key="4">
    <source>
        <dbReference type="ARBA" id="ARBA00022741"/>
    </source>
</evidence>
<dbReference type="NCBIfam" id="TIGR03108">
    <property type="entry name" value="eps_aminotran_1"/>
    <property type="match status" value="1"/>
</dbReference>
<evidence type="ECO:0000259" key="11">
    <source>
        <dbReference type="PROSITE" id="PS51278"/>
    </source>
</evidence>
<evidence type="ECO:0000256" key="2">
    <source>
        <dbReference type="ARBA" id="ARBA00005752"/>
    </source>
</evidence>
<feature type="binding site" evidence="9">
    <location>
        <position position="99"/>
    </location>
    <ligand>
        <name>L-glutamine</name>
        <dbReference type="ChEBI" id="CHEBI:58359"/>
    </ligand>
</feature>
<dbReference type="InterPro" id="IPR051786">
    <property type="entry name" value="ASN_synthetase/amidase"/>
</dbReference>
<dbReference type="InterPro" id="IPR014729">
    <property type="entry name" value="Rossmann-like_a/b/a_fold"/>
</dbReference>
<keyword evidence="4 9" id="KW-0547">Nucleotide-binding</keyword>
<comment type="pathway">
    <text evidence="1">Amino-acid biosynthesis; L-asparagine biosynthesis; L-asparagine from L-aspartate (L-Gln route): step 1/1.</text>
</comment>
<feature type="active site" description="For GATase activity" evidence="8">
    <location>
        <position position="2"/>
    </location>
</feature>
<dbReference type="GO" id="GO:0005524">
    <property type="term" value="F:ATP binding"/>
    <property type="evidence" value="ECO:0007669"/>
    <property type="project" value="UniProtKB-KW"/>
</dbReference>
<dbReference type="SUPFAM" id="SSF52402">
    <property type="entry name" value="Adenine nucleotide alpha hydrolases-like"/>
    <property type="match status" value="1"/>
</dbReference>
<feature type="site" description="Important for beta-aspartyl-AMP intermediate formation" evidence="10">
    <location>
        <position position="364"/>
    </location>
</feature>
<organism evidence="12 13">
    <name type="scientific">Rhodanobacter denitrificans</name>
    <dbReference type="NCBI Taxonomy" id="666685"/>
    <lineage>
        <taxon>Bacteria</taxon>
        <taxon>Pseudomonadati</taxon>
        <taxon>Pseudomonadota</taxon>
        <taxon>Gammaproteobacteria</taxon>
        <taxon>Lysobacterales</taxon>
        <taxon>Rhodanobacteraceae</taxon>
        <taxon>Rhodanobacter</taxon>
    </lineage>
</organism>
<dbReference type="GO" id="GO:0004066">
    <property type="term" value="F:asparagine synthase (glutamine-hydrolyzing) activity"/>
    <property type="evidence" value="ECO:0007669"/>
    <property type="project" value="UniProtKB-EC"/>
</dbReference>
<gene>
    <name evidence="12" type="ORF">R2APBS1_3076</name>
</gene>
<dbReference type="KEGG" id="rhd:R2APBS1_3076"/>
<keyword evidence="13" id="KW-1185">Reference proteome</keyword>
<dbReference type="InterPro" id="IPR017539">
    <property type="entry name" value="XrtA_amidotfase"/>
</dbReference>
<evidence type="ECO:0000256" key="8">
    <source>
        <dbReference type="PIRSR" id="PIRSR001589-1"/>
    </source>
</evidence>
<keyword evidence="8" id="KW-0061">Asparagine biosynthesis</keyword>
<dbReference type="PANTHER" id="PTHR43284:SF1">
    <property type="entry name" value="ASPARAGINE SYNTHETASE"/>
    <property type="match status" value="1"/>
</dbReference>
<evidence type="ECO:0000256" key="9">
    <source>
        <dbReference type="PIRSR" id="PIRSR001589-2"/>
    </source>
</evidence>
<dbReference type="Pfam" id="PF13537">
    <property type="entry name" value="GATase_7"/>
    <property type="match status" value="1"/>
</dbReference>
<dbReference type="eggNOG" id="COG0367">
    <property type="taxonomic scope" value="Bacteria"/>
</dbReference>
<comment type="similarity">
    <text evidence="2">Belongs to the asparagine synthetase family.</text>
</comment>
<evidence type="ECO:0000256" key="10">
    <source>
        <dbReference type="PIRSR" id="PIRSR001589-3"/>
    </source>
</evidence>
<reference evidence="12 13" key="1">
    <citation type="submission" date="2012-04" db="EMBL/GenBank/DDBJ databases">
        <title>Complete genome of Rhodanobacter sp. 2APBS1.</title>
        <authorList>
            <consortium name="US DOE Joint Genome Institute"/>
            <person name="Huntemann M."/>
            <person name="Wei C.-L."/>
            <person name="Han J."/>
            <person name="Detter J.C."/>
            <person name="Han C."/>
            <person name="Tapia R."/>
            <person name="Munk A.C.C."/>
            <person name="Chen A."/>
            <person name="Krypides N."/>
            <person name="Mavromatis K."/>
            <person name="Markowitz V."/>
            <person name="Szeto E."/>
            <person name="Ivanova N."/>
            <person name="Mikhailova N."/>
            <person name="Ovchinnikova G."/>
            <person name="Pagani I."/>
            <person name="Pati A."/>
            <person name="Goodwin L."/>
            <person name="Peters L."/>
            <person name="Pitluck S."/>
            <person name="Woyke T."/>
            <person name="Prakash O."/>
            <person name="Elkins J."/>
            <person name="Brown S."/>
            <person name="Palumbo A."/>
            <person name="Hemme C."/>
            <person name="Zhou J."/>
            <person name="Watson D."/>
            <person name="Jardine P."/>
            <person name="Kostka J."/>
            <person name="Green S."/>
        </authorList>
    </citation>
    <scope>NUCLEOTIDE SEQUENCE [LARGE SCALE GENOMIC DNA]</scope>
    <source>
        <strain evidence="12 13">2APBS1</strain>
    </source>
</reference>
<accession>M4NKE3</accession>
<feature type="domain" description="Glutamine amidotransferase type-2" evidence="11">
    <location>
        <begin position="2"/>
        <end position="213"/>
    </location>
</feature>
<evidence type="ECO:0000256" key="3">
    <source>
        <dbReference type="ARBA" id="ARBA00012737"/>
    </source>
</evidence>
<dbReference type="InterPro" id="IPR033738">
    <property type="entry name" value="AsnB_N"/>
</dbReference>
<keyword evidence="8" id="KW-0028">Amino-acid biosynthesis</keyword>